<dbReference type="InterPro" id="IPR023286">
    <property type="entry name" value="ABATE_dom_sf"/>
</dbReference>
<organism evidence="2 3">
    <name type="scientific">Rhodococcus maanshanensis</name>
    <dbReference type="NCBI Taxonomy" id="183556"/>
    <lineage>
        <taxon>Bacteria</taxon>
        <taxon>Bacillati</taxon>
        <taxon>Actinomycetota</taxon>
        <taxon>Actinomycetes</taxon>
        <taxon>Mycobacteriales</taxon>
        <taxon>Nocardiaceae</taxon>
        <taxon>Rhodococcus</taxon>
    </lineage>
</organism>
<dbReference type="OrthoDB" id="123307at2"/>
<keyword evidence="3" id="KW-1185">Reference proteome</keyword>
<dbReference type="PANTHER" id="PTHR35525:SF3">
    <property type="entry name" value="BLL6575 PROTEIN"/>
    <property type="match status" value="1"/>
</dbReference>
<dbReference type="Gene3D" id="1.10.3300.10">
    <property type="entry name" value="Jann2411-like domain"/>
    <property type="match status" value="1"/>
</dbReference>
<dbReference type="Pfam" id="PF11706">
    <property type="entry name" value="zf-CGNR"/>
    <property type="match status" value="1"/>
</dbReference>
<evidence type="ECO:0000313" key="3">
    <source>
        <dbReference type="Proteomes" id="UP000198677"/>
    </source>
</evidence>
<dbReference type="PANTHER" id="PTHR35525">
    <property type="entry name" value="BLL6575 PROTEIN"/>
    <property type="match status" value="1"/>
</dbReference>
<dbReference type="RefSeq" id="WP_072750950.1">
    <property type="nucleotide sequence ID" value="NZ_FOAW01000003.1"/>
</dbReference>
<dbReference type="InterPro" id="IPR021005">
    <property type="entry name" value="Znf_CGNR"/>
</dbReference>
<feature type="domain" description="Zinc finger CGNR" evidence="1">
    <location>
        <begin position="154"/>
        <end position="196"/>
    </location>
</feature>
<dbReference type="EMBL" id="FOAW01000003">
    <property type="protein sequence ID" value="SEK79228.1"/>
    <property type="molecule type" value="Genomic_DNA"/>
</dbReference>
<dbReference type="InterPro" id="IPR010852">
    <property type="entry name" value="ABATE"/>
</dbReference>
<dbReference type="SUPFAM" id="SSF160904">
    <property type="entry name" value="Jann2411-like"/>
    <property type="match status" value="1"/>
</dbReference>
<accession>A0A1H7JXB5</accession>
<reference evidence="3" key="1">
    <citation type="submission" date="2016-10" db="EMBL/GenBank/DDBJ databases">
        <authorList>
            <person name="Varghese N."/>
            <person name="Submissions S."/>
        </authorList>
    </citation>
    <scope>NUCLEOTIDE SEQUENCE [LARGE SCALE GENOMIC DNA]</scope>
    <source>
        <strain evidence="3">DSM 44675</strain>
    </source>
</reference>
<evidence type="ECO:0000313" key="2">
    <source>
        <dbReference type="EMBL" id="SEK79228.1"/>
    </source>
</evidence>
<dbReference type="AlphaFoldDB" id="A0A1H7JXB5"/>
<protein>
    <submittedName>
        <fullName evidence="2">Conserved protein containing a Zn-ribbon-like motif, possibly RNA-binding</fullName>
    </submittedName>
</protein>
<dbReference type="Pfam" id="PF07336">
    <property type="entry name" value="ABATE"/>
    <property type="match status" value="1"/>
</dbReference>
<dbReference type="Proteomes" id="UP000198677">
    <property type="component" value="Unassembled WGS sequence"/>
</dbReference>
<sequence>MSRTDAVTLVAADGARFSVVGGATCIDFLYTGGLGERARWETLHSPHDLAAWASASQLIRASIPPEGVEVGPADLAEAIALREVLWRSINRLADGQPVAEADVDALNVVAARPDLAPRLSAGVVAVASPVTAARVLASVARDAVALVGGPLAGRVRRCAADDCALVFVDTSRPGARRWCAMSRCGNRDKARTRRRRESRT</sequence>
<name>A0A1H7JXB5_9NOCA</name>
<proteinExistence type="predicted"/>
<gene>
    <name evidence="2" type="ORF">SAMN05444583_103329</name>
</gene>
<evidence type="ECO:0000259" key="1">
    <source>
        <dbReference type="Pfam" id="PF11706"/>
    </source>
</evidence>